<comment type="caution">
    <text evidence="1">The sequence shown here is derived from an EMBL/GenBank/DDBJ whole genome shotgun (WGS) entry which is preliminary data.</text>
</comment>
<dbReference type="Proteomes" id="UP000244066">
    <property type="component" value="Unassembled WGS sequence"/>
</dbReference>
<proteinExistence type="predicted"/>
<protein>
    <recommendedName>
        <fullName evidence="3">Proteasome assembly chaperone family protein</fullName>
    </recommendedName>
</protein>
<gene>
    <name evidence="1" type="ORF">B9J98_01755</name>
</gene>
<reference evidence="1 2" key="1">
    <citation type="submission" date="2017-04" db="EMBL/GenBank/DDBJ databases">
        <title>Draft Aigarchaeota genome from a New Zealand hot spring.</title>
        <authorList>
            <person name="Reysenbach A.-L."/>
            <person name="Donaho J.A."/>
            <person name="Gerhart J."/>
            <person name="Kelley J.F."/>
            <person name="Kouba K."/>
            <person name="Podar M."/>
            <person name="Stott M."/>
        </authorList>
    </citation>
    <scope>NUCLEOTIDE SEQUENCE [LARGE SCALE GENOMIC DNA]</scope>
    <source>
        <strain evidence="1">NZ13_MG1</strain>
    </source>
</reference>
<evidence type="ECO:0000313" key="2">
    <source>
        <dbReference type="Proteomes" id="UP000244066"/>
    </source>
</evidence>
<name>A0A2R7Y998_9ARCH</name>
<dbReference type="SUPFAM" id="SSF159659">
    <property type="entry name" value="Cgl1923-like"/>
    <property type="match status" value="1"/>
</dbReference>
<dbReference type="AlphaFoldDB" id="A0A2R7Y998"/>
<dbReference type="Gene3D" id="3.40.50.10900">
    <property type="entry name" value="PAC-like subunit"/>
    <property type="match status" value="1"/>
</dbReference>
<dbReference type="InterPro" id="IPR019151">
    <property type="entry name" value="Proteasome_assmbl_chaperone_2"/>
</dbReference>
<dbReference type="PANTHER" id="PTHR35610">
    <property type="entry name" value="3-ISOPROPYLMALATE DEHYDRATASE-RELATED"/>
    <property type="match status" value="1"/>
</dbReference>
<sequence length="241" mass="26776">MVPTDRKGMLETDVVFDGDLEKFYSEDTVLIEGLPGVGLVAKVAVSYFLTKLDAKRVCRLYSPYFPSVSFIRDGRLMFSFGGLYLVKSPRPLLLLYGNAQPTTSYGQYEFCEKVLDLACKFGCRFVVTLGGYGKDVVSDKRAVYCSSTDEKALERWIKKIGGLRYSGQIIGAAGLLITLASMRKMSGLSILIETNGIAPDFFGAMRAIESINKLLDINVRPKDIEELSSSYALAELEYERM</sequence>
<dbReference type="InterPro" id="IPR038389">
    <property type="entry name" value="PSMG2_sf"/>
</dbReference>
<dbReference type="EMBL" id="NDWU01000003">
    <property type="protein sequence ID" value="PUA34128.1"/>
    <property type="molecule type" value="Genomic_DNA"/>
</dbReference>
<evidence type="ECO:0008006" key="3">
    <source>
        <dbReference type="Google" id="ProtNLM"/>
    </source>
</evidence>
<accession>A0A2R7Y998</accession>
<dbReference type="Pfam" id="PF09754">
    <property type="entry name" value="PAC2"/>
    <property type="match status" value="1"/>
</dbReference>
<organism evidence="1 2">
    <name type="scientific">Candidatus Terraquivivens tikiterensis</name>
    <dbReference type="NCBI Taxonomy" id="1980982"/>
    <lineage>
        <taxon>Archaea</taxon>
        <taxon>Nitrososphaerota</taxon>
        <taxon>Candidatus Wolframiiraptoraceae</taxon>
        <taxon>Candidatus Terraquivivens</taxon>
    </lineage>
</organism>
<dbReference type="PANTHER" id="PTHR35610:SF7">
    <property type="entry name" value="3-ISOPROPYLMALATE DEHYDRATASE"/>
    <property type="match status" value="1"/>
</dbReference>
<evidence type="ECO:0000313" key="1">
    <source>
        <dbReference type="EMBL" id="PUA34128.1"/>
    </source>
</evidence>